<accession>A0A919UKJ6</accession>
<dbReference type="RefSeq" id="WP_203653197.1">
    <property type="nucleotide sequence ID" value="NZ_BONR01000001.1"/>
</dbReference>
<comment type="caution">
    <text evidence="2">The sequence shown here is derived from an EMBL/GenBank/DDBJ whole genome shotgun (WGS) entry which is preliminary data.</text>
</comment>
<evidence type="ECO:0000313" key="2">
    <source>
        <dbReference type="EMBL" id="GIG53773.1"/>
    </source>
</evidence>
<dbReference type="EMBL" id="BONR01000001">
    <property type="protein sequence ID" value="GIG53773.1"/>
    <property type="molecule type" value="Genomic_DNA"/>
</dbReference>
<feature type="compositionally biased region" description="Basic and acidic residues" evidence="1">
    <location>
        <begin position="219"/>
        <end position="230"/>
    </location>
</feature>
<evidence type="ECO:0000313" key="3">
    <source>
        <dbReference type="Proteomes" id="UP000652354"/>
    </source>
</evidence>
<feature type="region of interest" description="Disordered" evidence="1">
    <location>
        <begin position="205"/>
        <end position="230"/>
    </location>
</feature>
<sequence>MTPSRPLALLDAVELSYALAATVAAEQRVRALATAGPVHAHHGLLPQCVSTDVDLWVETGSIDAYLAALRTAGWDERAASESFRERGQPSTTVIHQHWPCEVEVHRSLPGFLASEREVFDVLWERRESLVIAGVKVPIVDRVAAILIAVVRALRSSVRVGQHTEEITRLATEVLPALDGAQARELRDLATATGAIDTVRPLMEHRGRGSGTATGWPRGITDDSMLRGDDS</sequence>
<evidence type="ECO:0000256" key="1">
    <source>
        <dbReference type="SAM" id="MobiDB-lite"/>
    </source>
</evidence>
<proteinExistence type="predicted"/>
<protein>
    <recommendedName>
        <fullName evidence="4">Nucleotidyltransferase</fullName>
    </recommendedName>
</protein>
<name>A0A919UKJ6_9MICO</name>
<gene>
    <name evidence="2" type="ORF">Dac01nite_05250</name>
</gene>
<dbReference type="Proteomes" id="UP000652354">
    <property type="component" value="Unassembled WGS sequence"/>
</dbReference>
<evidence type="ECO:0008006" key="4">
    <source>
        <dbReference type="Google" id="ProtNLM"/>
    </source>
</evidence>
<keyword evidence="3" id="KW-1185">Reference proteome</keyword>
<reference evidence="2" key="1">
    <citation type="submission" date="2021-01" db="EMBL/GenBank/DDBJ databases">
        <title>Whole genome shotgun sequence of Demequina activiva NBRC 110675.</title>
        <authorList>
            <person name="Komaki H."/>
            <person name="Tamura T."/>
        </authorList>
    </citation>
    <scope>NUCLEOTIDE SEQUENCE</scope>
    <source>
        <strain evidence="2">NBRC 110675</strain>
    </source>
</reference>
<dbReference type="AlphaFoldDB" id="A0A919UKJ6"/>
<organism evidence="2 3">
    <name type="scientific">Demequina activiva</name>
    <dbReference type="NCBI Taxonomy" id="1582364"/>
    <lineage>
        <taxon>Bacteria</taxon>
        <taxon>Bacillati</taxon>
        <taxon>Actinomycetota</taxon>
        <taxon>Actinomycetes</taxon>
        <taxon>Micrococcales</taxon>
        <taxon>Demequinaceae</taxon>
        <taxon>Demequina</taxon>
    </lineage>
</organism>